<dbReference type="InterPro" id="IPR008040">
    <property type="entry name" value="Hydant_A_N"/>
</dbReference>
<name>A0A545TT52_9PROT</name>
<evidence type="ECO:0000313" key="4">
    <source>
        <dbReference type="Proteomes" id="UP000315252"/>
    </source>
</evidence>
<dbReference type="Pfam" id="PF05378">
    <property type="entry name" value="Hydant_A_N"/>
    <property type="match status" value="1"/>
</dbReference>
<feature type="domain" description="Hydantoinase/oxoprolinase N-terminal" evidence="2">
    <location>
        <begin position="5"/>
        <end position="166"/>
    </location>
</feature>
<evidence type="ECO:0000313" key="3">
    <source>
        <dbReference type="EMBL" id="TQV80399.1"/>
    </source>
</evidence>
<evidence type="ECO:0000259" key="1">
    <source>
        <dbReference type="Pfam" id="PF01968"/>
    </source>
</evidence>
<dbReference type="Pfam" id="PF01968">
    <property type="entry name" value="Hydantoinase_A"/>
    <property type="match status" value="1"/>
</dbReference>
<evidence type="ECO:0000259" key="2">
    <source>
        <dbReference type="Pfam" id="PF05378"/>
    </source>
</evidence>
<sequence length="677" mass="70926">MAQLLGIDTGGTYTDAVLFSRDSGVLASAKALTTKHDLSICIGEAIGTVLDGLADQTAIELVSISTTLATNAVVEGQGSPVCLLLIGHDEKALDRAGLGSALGQDPVVFLTGGHDASGDEAAPLDLAAAREAIERHAPNVSAFAVAGLFAVRNPAHEIEVCALVQELTGRPVTAAHQLASSLDAPRRALTAVLNARLIPQLQDLILSVRKLLAERQIGAPLMIVKGDGSLISAEVALKRPIETVLSGPAASTIGATYLAGQSNMLVVDIGGTTSDIAVLRDGRPLLSEDGATIGGRKTMVQAIAVETFGLGGDSEIRMERGSGLQLGPRRNLPISLLAHEFPSVLESLEEQLAAERLPAYAGLFAMRQRALDTSEAAMTSSERSLWRSLQDGPVAVAELLSGAAMERPFKRLLDRGLAIVSGFTPSDASHVLNRHEGWSQAAAETAARLFSRRADLLGITLPEEPAQLAATVHESMVTASARLLVMASLTESLPAALGDKPDELGRYFLDQAVKRPCDSGSPIHESPIDFTLRLKLPVVAIGAPAANYYPDIAGRLNAEITVPGHAEVCNAIGAVVSSVSQSVTATVTTPGEGRYRVHLVTTMREFASLEHAIAFADEESKRLAREAAVSAGARDPEIHSNRNDTLVEDIGGRRVFVESKIDAVAIGRPGLGQAAKS</sequence>
<organism evidence="3 4">
    <name type="scientific">Denitrobaculum tricleocarpae</name>
    <dbReference type="NCBI Taxonomy" id="2591009"/>
    <lineage>
        <taxon>Bacteria</taxon>
        <taxon>Pseudomonadati</taxon>
        <taxon>Pseudomonadota</taxon>
        <taxon>Alphaproteobacteria</taxon>
        <taxon>Rhodospirillales</taxon>
        <taxon>Rhodospirillaceae</taxon>
        <taxon>Denitrobaculum</taxon>
    </lineage>
</organism>
<feature type="domain" description="Hydantoinase A/oxoprolinase" evidence="1">
    <location>
        <begin position="187"/>
        <end position="329"/>
    </location>
</feature>
<keyword evidence="4" id="KW-1185">Reference proteome</keyword>
<dbReference type="InterPro" id="IPR002821">
    <property type="entry name" value="Hydantoinase_A"/>
</dbReference>
<dbReference type="RefSeq" id="WP_142896112.1">
    <property type="nucleotide sequence ID" value="NZ_ML660054.1"/>
</dbReference>
<accession>A0A545TT52</accession>
<dbReference type="SUPFAM" id="SSF53067">
    <property type="entry name" value="Actin-like ATPase domain"/>
    <property type="match status" value="2"/>
</dbReference>
<dbReference type="InterPro" id="IPR043129">
    <property type="entry name" value="ATPase_NBD"/>
</dbReference>
<dbReference type="InterPro" id="IPR045079">
    <property type="entry name" value="Oxoprolinase-like"/>
</dbReference>
<dbReference type="GO" id="GO:0017168">
    <property type="term" value="F:5-oxoprolinase (ATP-hydrolyzing) activity"/>
    <property type="evidence" value="ECO:0007669"/>
    <property type="project" value="TreeGrafter"/>
</dbReference>
<dbReference type="PANTHER" id="PTHR11365">
    <property type="entry name" value="5-OXOPROLINASE RELATED"/>
    <property type="match status" value="1"/>
</dbReference>
<proteinExistence type="predicted"/>
<dbReference type="Proteomes" id="UP000315252">
    <property type="component" value="Unassembled WGS sequence"/>
</dbReference>
<dbReference type="PANTHER" id="PTHR11365:SF2">
    <property type="entry name" value="5-OXOPROLINASE"/>
    <property type="match status" value="1"/>
</dbReference>
<reference evidence="3 4" key="1">
    <citation type="submission" date="2019-06" db="EMBL/GenBank/DDBJ databases">
        <title>Whole genome sequence for Rhodospirillaceae sp. R148.</title>
        <authorList>
            <person name="Wang G."/>
        </authorList>
    </citation>
    <scope>NUCLEOTIDE SEQUENCE [LARGE SCALE GENOMIC DNA]</scope>
    <source>
        <strain evidence="3 4">R148</strain>
    </source>
</reference>
<gene>
    <name evidence="3" type="ORF">FKG95_09440</name>
</gene>
<dbReference type="OrthoDB" id="9814788at2"/>
<dbReference type="GO" id="GO:0005829">
    <property type="term" value="C:cytosol"/>
    <property type="evidence" value="ECO:0007669"/>
    <property type="project" value="TreeGrafter"/>
</dbReference>
<dbReference type="EMBL" id="VHSH01000003">
    <property type="protein sequence ID" value="TQV80399.1"/>
    <property type="molecule type" value="Genomic_DNA"/>
</dbReference>
<protein>
    <submittedName>
        <fullName evidence="3">Hydantoinase/oxoprolinase family protein</fullName>
    </submittedName>
</protein>
<comment type="caution">
    <text evidence="3">The sequence shown here is derived from an EMBL/GenBank/DDBJ whole genome shotgun (WGS) entry which is preliminary data.</text>
</comment>
<dbReference type="GO" id="GO:0006749">
    <property type="term" value="P:glutathione metabolic process"/>
    <property type="evidence" value="ECO:0007669"/>
    <property type="project" value="TreeGrafter"/>
</dbReference>
<dbReference type="AlphaFoldDB" id="A0A545TT52"/>